<dbReference type="PROSITE" id="PS51755">
    <property type="entry name" value="OMPR_PHOB"/>
    <property type="match status" value="1"/>
</dbReference>
<organism evidence="8 9">
    <name type="scientific">Vibrio cholerae</name>
    <dbReference type="NCBI Taxonomy" id="666"/>
    <lineage>
        <taxon>Bacteria</taxon>
        <taxon>Pseudomonadati</taxon>
        <taxon>Pseudomonadota</taxon>
        <taxon>Gammaproteobacteria</taxon>
        <taxon>Vibrionales</taxon>
        <taxon>Vibrionaceae</taxon>
        <taxon>Vibrio</taxon>
    </lineage>
</organism>
<keyword evidence="1" id="KW-0597">Phosphoprotein</keyword>
<evidence type="ECO:0000256" key="5">
    <source>
        <dbReference type="ARBA" id="ARBA00023163"/>
    </source>
</evidence>
<keyword evidence="2" id="KW-0902">Two-component regulatory system</keyword>
<evidence type="ECO:0000256" key="4">
    <source>
        <dbReference type="ARBA" id="ARBA00023125"/>
    </source>
</evidence>
<keyword evidence="5" id="KW-0804">Transcription</keyword>
<dbReference type="CDD" id="cd00383">
    <property type="entry name" value="trans_reg_C"/>
    <property type="match status" value="1"/>
</dbReference>
<dbReference type="Proteomes" id="UP000323225">
    <property type="component" value="Unassembled WGS sequence"/>
</dbReference>
<dbReference type="InterPro" id="IPR001867">
    <property type="entry name" value="OmpR/PhoB-type_DNA-bd"/>
</dbReference>
<proteinExistence type="predicted"/>
<dbReference type="RefSeq" id="WP_145958159.1">
    <property type="nucleotide sequence ID" value="NZ_JACFTL010000001.1"/>
</dbReference>
<evidence type="ECO:0000313" key="9">
    <source>
        <dbReference type="Proteomes" id="UP000323225"/>
    </source>
</evidence>
<comment type="caution">
    <text evidence="8">The sequence shown here is derived from an EMBL/GenBank/DDBJ whole genome shotgun (WGS) entry which is preliminary data.</text>
</comment>
<dbReference type="InterPro" id="IPR039420">
    <property type="entry name" value="WalR-like"/>
</dbReference>
<dbReference type="GO" id="GO:0005829">
    <property type="term" value="C:cytosol"/>
    <property type="evidence" value="ECO:0007669"/>
    <property type="project" value="TreeGrafter"/>
</dbReference>
<dbReference type="PANTHER" id="PTHR48111">
    <property type="entry name" value="REGULATOR OF RPOS"/>
    <property type="match status" value="1"/>
</dbReference>
<gene>
    <name evidence="8" type="ORF">F0M16_01745</name>
</gene>
<evidence type="ECO:0000256" key="1">
    <source>
        <dbReference type="ARBA" id="ARBA00022553"/>
    </source>
</evidence>
<dbReference type="GO" id="GO:0000156">
    <property type="term" value="F:phosphorelay response regulator activity"/>
    <property type="evidence" value="ECO:0007669"/>
    <property type="project" value="TreeGrafter"/>
</dbReference>
<dbReference type="AlphaFoldDB" id="A0A5Q6PP46"/>
<dbReference type="Gene3D" id="3.40.50.2300">
    <property type="match status" value="1"/>
</dbReference>
<sequence length="234" mass="26730">MNEAMPEQIHVLLLNDQDYDATEIIETLDLPHIELDVSVDAAFDLNTLNKKQYDIILIANEEFFAGQQDLLSSIRSYTTTPTLVLVYEYSLHQCDLCFSLGGDDYVAGPKHLKELPSRIIAALRRSQRLSVALSRSEMLLGDLYLNRGLSEVRVAERLVVFTPIQFKLLWSLATHYKQVVDKRFLYKTVLNKPWSVHDRSLDMHLSRVRKKLISAGFDGERIATVHGIGYSLSY</sequence>
<feature type="domain" description="OmpR/PhoB-type" evidence="7">
    <location>
        <begin position="135"/>
        <end position="234"/>
    </location>
</feature>
<evidence type="ECO:0000256" key="2">
    <source>
        <dbReference type="ARBA" id="ARBA00023012"/>
    </source>
</evidence>
<evidence type="ECO:0000256" key="3">
    <source>
        <dbReference type="ARBA" id="ARBA00023015"/>
    </source>
</evidence>
<evidence type="ECO:0000256" key="6">
    <source>
        <dbReference type="PROSITE-ProRule" id="PRU01091"/>
    </source>
</evidence>
<name>A0A5Q6PP46_VIBCL</name>
<evidence type="ECO:0000259" key="7">
    <source>
        <dbReference type="PROSITE" id="PS51755"/>
    </source>
</evidence>
<dbReference type="EMBL" id="VUAA01000001">
    <property type="protein sequence ID" value="KAA1256726.1"/>
    <property type="molecule type" value="Genomic_DNA"/>
</dbReference>
<dbReference type="InterPro" id="IPR036388">
    <property type="entry name" value="WH-like_DNA-bd_sf"/>
</dbReference>
<dbReference type="SUPFAM" id="SSF46894">
    <property type="entry name" value="C-terminal effector domain of the bipartite response regulators"/>
    <property type="match status" value="1"/>
</dbReference>
<dbReference type="GO" id="GO:0006355">
    <property type="term" value="P:regulation of DNA-templated transcription"/>
    <property type="evidence" value="ECO:0007669"/>
    <property type="project" value="InterPro"/>
</dbReference>
<reference evidence="8 9" key="1">
    <citation type="submission" date="2019-09" db="EMBL/GenBank/DDBJ databases">
        <authorList>
            <person name="Kritzky A."/>
            <person name="Schelkanova E.Y."/>
            <person name="Alkhova Z.V."/>
            <person name="Smirnova N.I."/>
        </authorList>
    </citation>
    <scope>NUCLEOTIDE SEQUENCE [LARGE SCALE GENOMIC DNA]</scope>
    <source>
        <strain evidence="8 9">M1526</strain>
    </source>
</reference>
<feature type="DNA-binding region" description="OmpR/PhoB-type" evidence="6">
    <location>
        <begin position="135"/>
        <end position="234"/>
    </location>
</feature>
<dbReference type="PANTHER" id="PTHR48111:SF1">
    <property type="entry name" value="TWO-COMPONENT RESPONSE REGULATOR ORR33"/>
    <property type="match status" value="1"/>
</dbReference>
<dbReference type="GO" id="GO:0000976">
    <property type="term" value="F:transcription cis-regulatory region binding"/>
    <property type="evidence" value="ECO:0007669"/>
    <property type="project" value="TreeGrafter"/>
</dbReference>
<accession>A0A5Q6PP46</accession>
<dbReference type="SMART" id="SM00862">
    <property type="entry name" value="Trans_reg_C"/>
    <property type="match status" value="1"/>
</dbReference>
<protein>
    <submittedName>
        <fullName evidence="8">Response regulator transcription factor</fullName>
    </submittedName>
</protein>
<keyword evidence="3" id="KW-0805">Transcription regulation</keyword>
<dbReference type="SUPFAM" id="SSF52172">
    <property type="entry name" value="CheY-like"/>
    <property type="match status" value="1"/>
</dbReference>
<dbReference type="Gene3D" id="1.10.10.10">
    <property type="entry name" value="Winged helix-like DNA-binding domain superfamily/Winged helix DNA-binding domain"/>
    <property type="match status" value="1"/>
</dbReference>
<dbReference type="Pfam" id="PF00486">
    <property type="entry name" value="Trans_reg_C"/>
    <property type="match status" value="1"/>
</dbReference>
<evidence type="ECO:0000313" key="8">
    <source>
        <dbReference type="EMBL" id="KAA1256726.1"/>
    </source>
</evidence>
<dbReference type="GO" id="GO:0032993">
    <property type="term" value="C:protein-DNA complex"/>
    <property type="evidence" value="ECO:0007669"/>
    <property type="project" value="TreeGrafter"/>
</dbReference>
<keyword evidence="4 6" id="KW-0238">DNA-binding</keyword>
<dbReference type="InterPro" id="IPR016032">
    <property type="entry name" value="Sig_transdc_resp-reg_C-effctor"/>
</dbReference>
<dbReference type="InterPro" id="IPR011006">
    <property type="entry name" value="CheY-like_superfamily"/>
</dbReference>